<protein>
    <submittedName>
        <fullName evidence="2">Uncharacterized protein</fullName>
    </submittedName>
</protein>
<dbReference type="EMBL" id="JPDN02000023">
    <property type="protein sequence ID" value="PON24480.1"/>
    <property type="molecule type" value="Genomic_DNA"/>
</dbReference>
<dbReference type="Proteomes" id="UP000054821">
    <property type="component" value="Unassembled WGS sequence"/>
</dbReference>
<reference evidence="2 3" key="1">
    <citation type="journal article" date="2016" name="Genome Announc.">
        <title>Draft Whole-Genome Sequence of Trichoderma gamsii T6085, a Promising Biocontrol Agent of Fusarium Head Blight on Wheat.</title>
        <authorList>
            <person name="Baroncelli R."/>
            <person name="Zapparata A."/>
            <person name="Piaggeschi G."/>
            <person name="Sarrocco S."/>
            <person name="Vannacci G."/>
        </authorList>
    </citation>
    <scope>NUCLEOTIDE SEQUENCE [LARGE SCALE GENOMIC DNA]</scope>
    <source>
        <strain evidence="2 3">T6085</strain>
    </source>
</reference>
<gene>
    <name evidence="2" type="ORF">TGAM01_v206812</name>
</gene>
<dbReference type="RefSeq" id="XP_018659900.1">
    <property type="nucleotide sequence ID" value="XM_018806810.1"/>
</dbReference>
<feature type="compositionally biased region" description="Basic and acidic residues" evidence="1">
    <location>
        <begin position="8"/>
        <end position="17"/>
    </location>
</feature>
<feature type="compositionally biased region" description="Low complexity" evidence="1">
    <location>
        <begin position="181"/>
        <end position="191"/>
    </location>
</feature>
<feature type="compositionally biased region" description="Basic and acidic residues" evidence="1">
    <location>
        <begin position="44"/>
        <end position="56"/>
    </location>
</feature>
<feature type="region of interest" description="Disordered" evidence="1">
    <location>
        <begin position="167"/>
        <end position="191"/>
    </location>
</feature>
<feature type="region of interest" description="Disordered" evidence="1">
    <location>
        <begin position="1"/>
        <end position="20"/>
    </location>
</feature>
<sequence length="212" mass="22935">MMLVKTESTSEERKGILDSRGVAQQLALADRAWSVRERLEEERLLAASHEEVLDGRVEDEDEGEDEKRDEASGVEQSEQSRASRASRERKDAADGGEARTARRSPKEWRAAERSTKKERCELRMVGVGRTEEEHEALALRVVQQAAVASGTGSVERPSGTAVQVPTNALGRRRRTRSRESAAVGCAPAPGGCGEATASDEGLLGAEALLQAL</sequence>
<dbReference type="AlphaFoldDB" id="A0A2P4ZJK5"/>
<name>A0A2P4ZJK5_9HYPO</name>
<feature type="region of interest" description="Disordered" evidence="1">
    <location>
        <begin position="44"/>
        <end position="115"/>
    </location>
</feature>
<proteinExistence type="predicted"/>
<accession>A0A2P4ZJK5</accession>
<evidence type="ECO:0000313" key="2">
    <source>
        <dbReference type="EMBL" id="PON24480.1"/>
    </source>
</evidence>
<organism evidence="2 3">
    <name type="scientific">Trichoderma gamsii</name>
    <dbReference type="NCBI Taxonomy" id="398673"/>
    <lineage>
        <taxon>Eukaryota</taxon>
        <taxon>Fungi</taxon>
        <taxon>Dikarya</taxon>
        <taxon>Ascomycota</taxon>
        <taxon>Pezizomycotina</taxon>
        <taxon>Sordariomycetes</taxon>
        <taxon>Hypocreomycetidae</taxon>
        <taxon>Hypocreales</taxon>
        <taxon>Hypocreaceae</taxon>
        <taxon>Trichoderma</taxon>
    </lineage>
</organism>
<evidence type="ECO:0000313" key="3">
    <source>
        <dbReference type="Proteomes" id="UP000054821"/>
    </source>
</evidence>
<keyword evidence="3" id="KW-1185">Reference proteome</keyword>
<feature type="compositionally biased region" description="Basic and acidic residues" evidence="1">
    <location>
        <begin position="85"/>
        <end position="115"/>
    </location>
</feature>
<evidence type="ECO:0000256" key="1">
    <source>
        <dbReference type="SAM" id="MobiDB-lite"/>
    </source>
</evidence>
<comment type="caution">
    <text evidence="2">The sequence shown here is derived from an EMBL/GenBank/DDBJ whole genome shotgun (WGS) entry which is preliminary data.</text>
</comment>
<dbReference type="GeneID" id="29986893"/>